<keyword evidence="1" id="KW-0547">Nucleotide-binding</keyword>
<evidence type="ECO:0000313" key="4">
    <source>
        <dbReference type="Proteomes" id="UP000054408"/>
    </source>
</evidence>
<evidence type="ECO:0000256" key="1">
    <source>
        <dbReference type="PROSITE-ProRule" id="PRU00409"/>
    </source>
</evidence>
<name>A0A0L0DSG7_THETB</name>
<sequence>MQVKEPPFLTKTNDFDDTMSNVAGTSGGAGSTGVELAESEWAELSISNQLLLAEAHRRGWKCEVLEGASNMAAVWPPDSTPIVFQRARTELGSAIGHRLAENKAACAVLLERRSLPTAKSLRCVLRFGDIPESDLERLTQFVRANQQAGCATVIKPTDGAHGEGVVLDIAPPRANAGSADEPEGLTDAEVADLTAAARVATSMSMLGTNARKPIPFLAQRQAVGTELRILVIAGGVFAASMRTAPVAVGDGESSVADLVDALNTDPTRGPGHTHPRSVIDAAAVSAYLGMGALARVPAAGEKVQLLGISNLSAGGNAVDVTDRLHPEIKQMCVEVAEALMLDLVGIDVIVADMEAPLASAGCCILEANTSPGLRMHAFPSEGTARNAAPFILDAILARREASAATAHALRQKAATRRQLRMLIVMDHATSKKANSLWSMARALADHPAAEGVFVASRFNPANTSFFYPPHDAESVWVHKVGPKFGWKPLTEVNFATARQMSLADFDVVFPRLSRPVTRAFLDGMARMVDEWRIINGTTDFLRVCSKGWLPEVAELCAPLAYCKTVAEVEAFRAEYPAIVIKPVQDGGGKGITRVAADGRVFVEHDKVGVAWEEYVESHLRGVLDNAMPTPRSDGSDPDYDLFHGVVCMKFLEGVREGDKRTVVIDGRIIASSIRLPQQGNWVCNASMGGTSHVAAADDDEVELIRKLDPVLRKHNITFYGIDTLVGDDGKRVLSELNASNVGGLAPMEEVSGEPVVARGMHALWTYIVQRVSDHEGWVV</sequence>
<dbReference type="Proteomes" id="UP000054408">
    <property type="component" value="Unassembled WGS sequence"/>
</dbReference>
<dbReference type="AlphaFoldDB" id="A0A0L0DSG7"/>
<dbReference type="GO" id="GO:0046872">
    <property type="term" value="F:metal ion binding"/>
    <property type="evidence" value="ECO:0007669"/>
    <property type="project" value="InterPro"/>
</dbReference>
<reference evidence="3 4" key="1">
    <citation type="submission" date="2010-05" db="EMBL/GenBank/DDBJ databases">
        <title>The Genome Sequence of Thecamonas trahens ATCC 50062.</title>
        <authorList>
            <consortium name="The Broad Institute Genome Sequencing Platform"/>
            <person name="Russ C."/>
            <person name="Cuomo C."/>
            <person name="Shea T."/>
            <person name="Young S.K."/>
            <person name="Zeng Q."/>
            <person name="Koehrsen M."/>
            <person name="Haas B."/>
            <person name="Borodovsky M."/>
            <person name="Guigo R."/>
            <person name="Alvarado L."/>
            <person name="Berlin A."/>
            <person name="Bochicchio J."/>
            <person name="Borenstein D."/>
            <person name="Chapman S."/>
            <person name="Chen Z."/>
            <person name="Freedman E."/>
            <person name="Gellesch M."/>
            <person name="Goldberg J."/>
            <person name="Griggs A."/>
            <person name="Gujja S."/>
            <person name="Heilman E."/>
            <person name="Heiman D."/>
            <person name="Hepburn T."/>
            <person name="Howarth C."/>
            <person name="Jen D."/>
            <person name="Larson L."/>
            <person name="Mehta T."/>
            <person name="Park D."/>
            <person name="Pearson M."/>
            <person name="Roberts A."/>
            <person name="Saif S."/>
            <person name="Shenoy N."/>
            <person name="Sisk P."/>
            <person name="Stolte C."/>
            <person name="Sykes S."/>
            <person name="Thomson T."/>
            <person name="Walk T."/>
            <person name="White J."/>
            <person name="Yandava C."/>
            <person name="Burger G."/>
            <person name="Gray M.W."/>
            <person name="Holland P.W.H."/>
            <person name="King N."/>
            <person name="Lang F.B.F."/>
            <person name="Roger A.J."/>
            <person name="Ruiz-Trillo I."/>
            <person name="Lander E."/>
            <person name="Nusbaum C."/>
        </authorList>
    </citation>
    <scope>NUCLEOTIDE SEQUENCE [LARGE SCALE GENOMIC DNA]</scope>
    <source>
        <strain evidence="3 4">ATCC 50062</strain>
    </source>
</reference>
<dbReference type="InterPro" id="IPR011761">
    <property type="entry name" value="ATP-grasp"/>
</dbReference>
<gene>
    <name evidence="3" type="ORF">AMSG_10930</name>
</gene>
<accession>A0A0L0DSG7</accession>
<dbReference type="SUPFAM" id="SSF56059">
    <property type="entry name" value="Glutathione synthetase ATP-binding domain-like"/>
    <property type="match status" value="2"/>
</dbReference>
<dbReference type="RefSeq" id="XP_013753110.1">
    <property type="nucleotide sequence ID" value="XM_013897656.1"/>
</dbReference>
<keyword evidence="1" id="KW-0067">ATP-binding</keyword>
<dbReference type="GeneID" id="25569031"/>
<dbReference type="Pfam" id="PF02955">
    <property type="entry name" value="GSH-S_ATP"/>
    <property type="match status" value="1"/>
</dbReference>
<proteinExistence type="predicted"/>
<dbReference type="GO" id="GO:0005737">
    <property type="term" value="C:cytoplasm"/>
    <property type="evidence" value="ECO:0007669"/>
    <property type="project" value="TreeGrafter"/>
</dbReference>
<dbReference type="InterPro" id="IPR004218">
    <property type="entry name" value="GSHS_ATP-bd"/>
</dbReference>
<dbReference type="GO" id="GO:0005524">
    <property type="term" value="F:ATP binding"/>
    <property type="evidence" value="ECO:0007669"/>
    <property type="project" value="UniProtKB-UniRule"/>
</dbReference>
<feature type="domain" description="ATP-grasp" evidence="2">
    <location>
        <begin position="122"/>
        <end position="396"/>
    </location>
</feature>
<dbReference type="EMBL" id="GL349498">
    <property type="protein sequence ID" value="KNC55289.1"/>
    <property type="molecule type" value="Genomic_DNA"/>
</dbReference>
<dbReference type="PANTHER" id="PTHR21621">
    <property type="entry name" value="RIBOSOMAL PROTEIN S6 MODIFICATION PROTEIN"/>
    <property type="match status" value="1"/>
</dbReference>
<dbReference type="OrthoDB" id="10004711at2759"/>
<organism evidence="3 4">
    <name type="scientific">Thecamonas trahens ATCC 50062</name>
    <dbReference type="NCBI Taxonomy" id="461836"/>
    <lineage>
        <taxon>Eukaryota</taxon>
        <taxon>Apusozoa</taxon>
        <taxon>Apusomonadida</taxon>
        <taxon>Apusomonadidae</taxon>
        <taxon>Thecamonas</taxon>
    </lineage>
</organism>
<dbReference type="PROSITE" id="PS50975">
    <property type="entry name" value="ATP_GRASP"/>
    <property type="match status" value="1"/>
</dbReference>
<evidence type="ECO:0000259" key="2">
    <source>
        <dbReference type="PROSITE" id="PS50975"/>
    </source>
</evidence>
<keyword evidence="4" id="KW-1185">Reference proteome</keyword>
<dbReference type="Gene3D" id="3.30.470.20">
    <property type="entry name" value="ATP-grasp fold, B domain"/>
    <property type="match status" value="2"/>
</dbReference>
<protein>
    <submittedName>
        <fullName evidence="3">Glutathione synthetase</fullName>
    </submittedName>
</protein>
<dbReference type="PANTHER" id="PTHR21621:SF4">
    <property type="entry name" value="GLUTATHIONE SYNTHETASE"/>
    <property type="match status" value="1"/>
</dbReference>
<evidence type="ECO:0000313" key="3">
    <source>
        <dbReference type="EMBL" id="KNC55289.1"/>
    </source>
</evidence>
<dbReference type="GO" id="GO:0004363">
    <property type="term" value="F:glutathione synthase activity"/>
    <property type="evidence" value="ECO:0007669"/>
    <property type="project" value="InterPro"/>
</dbReference>